<evidence type="ECO:0000313" key="2">
    <source>
        <dbReference type="Proteomes" id="UP000053732"/>
    </source>
</evidence>
<sequence>MNIKVEGLEIDQADLNTKRMLDLIAVGQDNGPLVLYVHTAQRILREMRVEQGGRGTGFDYAPLKMRILDSGLTARKIEPLTQRLDILEIYGTTTVFFLKLQRR</sequence>
<gene>
    <name evidence="1" type="ORF">PCAMFM013_S008g000213</name>
</gene>
<accession>A0A0G4P927</accession>
<name>A0A0G4P927_PENC3</name>
<proteinExistence type="predicted"/>
<evidence type="ECO:0000313" key="1">
    <source>
        <dbReference type="EMBL" id="CRL22784.1"/>
    </source>
</evidence>
<dbReference type="Proteomes" id="UP000053732">
    <property type="component" value="Unassembled WGS sequence"/>
</dbReference>
<organism evidence="1 2">
    <name type="scientific">Penicillium camemberti (strain FM 013)</name>
    <dbReference type="NCBI Taxonomy" id="1429867"/>
    <lineage>
        <taxon>Eukaryota</taxon>
        <taxon>Fungi</taxon>
        <taxon>Dikarya</taxon>
        <taxon>Ascomycota</taxon>
        <taxon>Pezizomycotina</taxon>
        <taxon>Eurotiomycetes</taxon>
        <taxon>Eurotiomycetidae</taxon>
        <taxon>Eurotiales</taxon>
        <taxon>Aspergillaceae</taxon>
        <taxon>Penicillium</taxon>
    </lineage>
</organism>
<reference evidence="1 2" key="1">
    <citation type="journal article" date="2014" name="Nat. Commun.">
        <title>Multiple recent horizontal transfers of a large genomic region in cheese making fungi.</title>
        <authorList>
            <person name="Cheeseman K."/>
            <person name="Ropars J."/>
            <person name="Renault P."/>
            <person name="Dupont J."/>
            <person name="Gouzy J."/>
            <person name="Branca A."/>
            <person name="Abraham A.L."/>
            <person name="Ceppi M."/>
            <person name="Conseiller E."/>
            <person name="Debuchy R."/>
            <person name="Malagnac F."/>
            <person name="Goarin A."/>
            <person name="Silar P."/>
            <person name="Lacoste S."/>
            <person name="Sallet E."/>
            <person name="Bensimon A."/>
            <person name="Giraud T."/>
            <person name="Brygoo Y."/>
        </authorList>
    </citation>
    <scope>NUCLEOTIDE SEQUENCE [LARGE SCALE GENOMIC DNA]</scope>
    <source>
        <strain evidence="2">FM 013</strain>
    </source>
</reference>
<keyword evidence="2" id="KW-1185">Reference proteome</keyword>
<dbReference type="AlphaFoldDB" id="A0A0G4P927"/>
<dbReference type="STRING" id="1429867.A0A0G4P927"/>
<protein>
    <submittedName>
        <fullName evidence="1">Str. FM013</fullName>
    </submittedName>
</protein>
<dbReference type="EMBL" id="HG793141">
    <property type="protein sequence ID" value="CRL22784.1"/>
    <property type="molecule type" value="Genomic_DNA"/>
</dbReference>